<feature type="region of interest" description="Disordered" evidence="1">
    <location>
        <begin position="1"/>
        <end position="37"/>
    </location>
</feature>
<dbReference type="EMBL" id="BGZK01001103">
    <property type="protein sequence ID" value="GBP71283.1"/>
    <property type="molecule type" value="Genomic_DNA"/>
</dbReference>
<feature type="compositionally biased region" description="Basic and acidic residues" evidence="1">
    <location>
        <begin position="15"/>
        <end position="34"/>
    </location>
</feature>
<reference evidence="2 3" key="1">
    <citation type="journal article" date="2019" name="Commun. Biol.">
        <title>The bagworm genome reveals a unique fibroin gene that provides high tensile strength.</title>
        <authorList>
            <person name="Kono N."/>
            <person name="Nakamura H."/>
            <person name="Ohtoshi R."/>
            <person name="Tomita M."/>
            <person name="Numata K."/>
            <person name="Arakawa K."/>
        </authorList>
    </citation>
    <scope>NUCLEOTIDE SEQUENCE [LARGE SCALE GENOMIC DNA]</scope>
</reference>
<keyword evidence="3" id="KW-1185">Reference proteome</keyword>
<gene>
    <name evidence="2" type="ORF">EVAR_60849_1</name>
</gene>
<dbReference type="AlphaFoldDB" id="A0A4C1Y7G3"/>
<sequence>MASAPSRYRRPHSGHVADVRRVPGIDRGRRRANERPSLVASAARRGANLWGRRRANPAFCVYAFQFRPLNIAINHVVGEERRRRFPFRRDWRTRAVDVAGGRRYRVRRRRTRCVYGRRERNRPSISGSASDL</sequence>
<evidence type="ECO:0000256" key="1">
    <source>
        <dbReference type="SAM" id="MobiDB-lite"/>
    </source>
</evidence>
<proteinExistence type="predicted"/>
<accession>A0A4C1Y7G3</accession>
<organism evidence="2 3">
    <name type="scientific">Eumeta variegata</name>
    <name type="common">Bagworm moth</name>
    <name type="synonym">Eumeta japonica</name>
    <dbReference type="NCBI Taxonomy" id="151549"/>
    <lineage>
        <taxon>Eukaryota</taxon>
        <taxon>Metazoa</taxon>
        <taxon>Ecdysozoa</taxon>
        <taxon>Arthropoda</taxon>
        <taxon>Hexapoda</taxon>
        <taxon>Insecta</taxon>
        <taxon>Pterygota</taxon>
        <taxon>Neoptera</taxon>
        <taxon>Endopterygota</taxon>
        <taxon>Lepidoptera</taxon>
        <taxon>Glossata</taxon>
        <taxon>Ditrysia</taxon>
        <taxon>Tineoidea</taxon>
        <taxon>Psychidae</taxon>
        <taxon>Oiketicinae</taxon>
        <taxon>Eumeta</taxon>
    </lineage>
</organism>
<evidence type="ECO:0000313" key="2">
    <source>
        <dbReference type="EMBL" id="GBP71283.1"/>
    </source>
</evidence>
<dbReference type="Proteomes" id="UP000299102">
    <property type="component" value="Unassembled WGS sequence"/>
</dbReference>
<protein>
    <submittedName>
        <fullName evidence="2">Uncharacterized protein</fullName>
    </submittedName>
</protein>
<evidence type="ECO:0000313" key="3">
    <source>
        <dbReference type="Proteomes" id="UP000299102"/>
    </source>
</evidence>
<comment type="caution">
    <text evidence="2">The sequence shown here is derived from an EMBL/GenBank/DDBJ whole genome shotgun (WGS) entry which is preliminary data.</text>
</comment>
<name>A0A4C1Y7G3_EUMVA</name>